<keyword evidence="3" id="KW-1185">Reference proteome</keyword>
<dbReference type="AlphaFoldDB" id="A0A0C7N3M4"/>
<dbReference type="PANTHER" id="PTHR28041:SF1">
    <property type="entry name" value="LARGE RIBOSOMAL SUBUNIT PROTEIN ML59"/>
    <property type="match status" value="1"/>
</dbReference>
<proteinExistence type="predicted"/>
<feature type="domain" description="Large ribosomal subunit protein mL59" evidence="1">
    <location>
        <begin position="16"/>
        <end position="137"/>
    </location>
</feature>
<evidence type="ECO:0000313" key="3">
    <source>
        <dbReference type="Proteomes" id="UP000054304"/>
    </source>
</evidence>
<dbReference type="InterPro" id="IPR037507">
    <property type="entry name" value="Ribosomal_mL59"/>
</dbReference>
<name>A0A0C7N3M4_9SACH</name>
<dbReference type="EMBL" id="LN736361">
    <property type="protein sequence ID" value="CEP61219.1"/>
    <property type="molecule type" value="Genomic_DNA"/>
</dbReference>
<evidence type="ECO:0000313" key="2">
    <source>
        <dbReference type="EMBL" id="CEP61219.1"/>
    </source>
</evidence>
<protein>
    <submittedName>
        <fullName evidence="2">LALA0S02e09428g1_1</fullName>
    </submittedName>
</protein>
<dbReference type="InterPro" id="IPR040922">
    <property type="entry name" value="Ribosomal_mL59_dom"/>
</dbReference>
<accession>A0A0C7N3M4</accession>
<sequence length="157" mass="18576">MMSASKKQYFQLLPDRLKSFFKKYPPSVKYSEKPTSIQAVDANPFLANKNPATGKYHNPKYSLRRMSDLYKLAHQYGLQELLPPRNKLFFQEKYDQKKFMKGVLLPKGHKHELAQSDKMRKMQEAIRNADEYILEAKGRKYARKLEKRKLGKTPSWF</sequence>
<evidence type="ECO:0000259" key="1">
    <source>
        <dbReference type="Pfam" id="PF18126"/>
    </source>
</evidence>
<gene>
    <name evidence="2" type="ORF">LALA0_S02e09428g</name>
</gene>
<dbReference type="GO" id="GO:0003735">
    <property type="term" value="F:structural constituent of ribosome"/>
    <property type="evidence" value="ECO:0007669"/>
    <property type="project" value="EnsemblFungi"/>
</dbReference>
<dbReference type="Pfam" id="PF18126">
    <property type="entry name" value="Mitoc_mL59"/>
    <property type="match status" value="1"/>
</dbReference>
<dbReference type="RefSeq" id="XP_022627455.1">
    <property type="nucleotide sequence ID" value="XM_022773984.1"/>
</dbReference>
<organism evidence="2 3">
    <name type="scientific">Lachancea lanzarotensis</name>
    <dbReference type="NCBI Taxonomy" id="1245769"/>
    <lineage>
        <taxon>Eukaryota</taxon>
        <taxon>Fungi</taxon>
        <taxon>Dikarya</taxon>
        <taxon>Ascomycota</taxon>
        <taxon>Saccharomycotina</taxon>
        <taxon>Saccharomycetes</taxon>
        <taxon>Saccharomycetales</taxon>
        <taxon>Saccharomycetaceae</taxon>
        <taxon>Lachancea</taxon>
    </lineage>
</organism>
<dbReference type="Proteomes" id="UP000054304">
    <property type="component" value="Unassembled WGS sequence"/>
</dbReference>
<dbReference type="PANTHER" id="PTHR28041">
    <property type="entry name" value="54S RIBOSOMAL PROTEIN L25, MITOCHONDRIAL"/>
    <property type="match status" value="1"/>
</dbReference>
<dbReference type="HOGENOM" id="CLU_076154_2_0_1"/>
<dbReference type="GO" id="GO:0005762">
    <property type="term" value="C:mitochondrial large ribosomal subunit"/>
    <property type="evidence" value="ECO:0007669"/>
    <property type="project" value="EnsemblFungi"/>
</dbReference>
<reference evidence="2 3" key="1">
    <citation type="submission" date="2014-12" db="EMBL/GenBank/DDBJ databases">
        <authorList>
            <person name="Neuveglise Cecile"/>
        </authorList>
    </citation>
    <scope>NUCLEOTIDE SEQUENCE [LARGE SCALE GENOMIC DNA]</scope>
    <source>
        <strain evidence="2 3">CBS 12615</strain>
    </source>
</reference>
<dbReference type="GeneID" id="34684637"/>
<dbReference type="OrthoDB" id="18529at2759"/>
<dbReference type="STRING" id="1245769.A0A0C7N3M4"/>